<dbReference type="AlphaFoldDB" id="A0A2Z2MZ09"/>
<dbReference type="EMBL" id="CP015103">
    <property type="protein sequence ID" value="ASJ09260.1"/>
    <property type="molecule type" value="Genomic_DNA"/>
</dbReference>
<reference evidence="4 5" key="1">
    <citation type="submission" date="2016-04" db="EMBL/GenBank/DDBJ databases">
        <title>Complete genome sequence of Thermococcus siculi type strain RG-20.</title>
        <authorList>
            <person name="Oger P.M."/>
        </authorList>
    </citation>
    <scope>NUCLEOTIDE SEQUENCE [LARGE SCALE GENOMIC DNA]</scope>
    <source>
        <strain evidence="4 5">RG-20</strain>
    </source>
</reference>
<evidence type="ECO:0000313" key="4">
    <source>
        <dbReference type="EMBL" id="ASJ09260.1"/>
    </source>
</evidence>
<dbReference type="GeneID" id="33318265"/>
<dbReference type="Proteomes" id="UP000250125">
    <property type="component" value="Chromosome"/>
</dbReference>
<feature type="compositionally biased region" description="Basic and acidic residues" evidence="2">
    <location>
        <begin position="27"/>
        <end position="40"/>
    </location>
</feature>
<name>A0A2Z2MZ09_9EURY</name>
<dbReference type="KEGG" id="tsl:A3L11_08475"/>
<evidence type="ECO:0000313" key="5">
    <source>
        <dbReference type="Proteomes" id="UP000250125"/>
    </source>
</evidence>
<feature type="compositionally biased region" description="Basic residues" evidence="2">
    <location>
        <begin position="1"/>
        <end position="14"/>
    </location>
</feature>
<dbReference type="NCBIfam" id="TIGR01898">
    <property type="entry name" value="cas_TM1791_cmr6"/>
    <property type="match status" value="1"/>
</dbReference>
<accession>A0A2Z2MZ09</accession>
<evidence type="ECO:0000259" key="3">
    <source>
        <dbReference type="Pfam" id="PF03787"/>
    </source>
</evidence>
<dbReference type="Pfam" id="PF03787">
    <property type="entry name" value="RAMPs"/>
    <property type="match status" value="1"/>
</dbReference>
<dbReference type="InterPro" id="IPR010172">
    <property type="entry name" value="CRISPR-assoc_prot_TM1791"/>
</dbReference>
<evidence type="ECO:0000256" key="1">
    <source>
        <dbReference type="ARBA" id="ARBA00023118"/>
    </source>
</evidence>
<dbReference type="GO" id="GO:0051607">
    <property type="term" value="P:defense response to virus"/>
    <property type="evidence" value="ECO:0007669"/>
    <property type="project" value="UniProtKB-KW"/>
</dbReference>
<protein>
    <recommendedName>
        <fullName evidence="3">CRISPR type III-associated protein domain-containing protein</fullName>
    </recommendedName>
</protein>
<dbReference type="OrthoDB" id="86328at2157"/>
<keyword evidence="1" id="KW-0051">Antiviral defense</keyword>
<dbReference type="RefSeq" id="WP_157727105.1">
    <property type="nucleotide sequence ID" value="NZ_CP015103.1"/>
</dbReference>
<dbReference type="PANTHER" id="PTHR39965">
    <property type="entry name" value="CRISPR SYSTEM CMR SUBUNIT CMR6"/>
    <property type="match status" value="1"/>
</dbReference>
<feature type="domain" description="CRISPR type III-associated protein" evidence="3">
    <location>
        <begin position="122"/>
        <end position="360"/>
    </location>
</feature>
<feature type="region of interest" description="Disordered" evidence="2">
    <location>
        <begin position="1"/>
        <end position="48"/>
    </location>
</feature>
<organism evidence="4 5">
    <name type="scientific">Thermococcus siculi</name>
    <dbReference type="NCBI Taxonomy" id="72803"/>
    <lineage>
        <taxon>Archaea</taxon>
        <taxon>Methanobacteriati</taxon>
        <taxon>Methanobacteriota</taxon>
        <taxon>Thermococci</taxon>
        <taxon>Thermococcales</taxon>
        <taxon>Thermococcaceae</taxon>
        <taxon>Thermococcus</taxon>
    </lineage>
</organism>
<evidence type="ECO:0000256" key="2">
    <source>
        <dbReference type="SAM" id="MobiDB-lite"/>
    </source>
</evidence>
<dbReference type="PANTHER" id="PTHR39965:SF1">
    <property type="entry name" value="CRISPR SYSTEM CMR SUBUNIT CMR6"/>
    <property type="match status" value="1"/>
</dbReference>
<dbReference type="InterPro" id="IPR005537">
    <property type="entry name" value="RAMP_III_fam"/>
</dbReference>
<gene>
    <name evidence="4" type="ORF">A3L11_08475</name>
</gene>
<proteinExistence type="predicted"/>
<keyword evidence="5" id="KW-1185">Reference proteome</keyword>
<sequence length="363" mass="40702">MYGQRKSGREHRHSYGNEGNRGYPPKKKGDSKGKHGERKPPMYLIPGETRKLLPNPLRSIENLSLKLEKYAPFALDKKGSRKASLKDLHNSLKLENNILKLYGKFFGLYTVMLKDLNATSFTMKTTSRLVVGLGDESVYEVSIRLMRNYSVPYIPGTALKGVTKAYTIEMLAELLTEHSDLCNDFFECAGNVQEWLNGGAVGNFPEKVGVENISKQLEEFLRIFLREPIPEEIPVRKMAETAVMMFGTTEKEGSVVFFDALLLQEALEGLGGEIFEFDIMNPHYGQYYQGEGNSNPPGDWYDPVPVLFLTVKEGVEFIFAVGRSKACKNPQLVDKAARILKLALKEHGVGAKTSLGYGRFVEV</sequence>